<dbReference type="EMBL" id="JAGGLV010000011">
    <property type="protein sequence ID" value="MBP2113381.1"/>
    <property type="molecule type" value="Genomic_DNA"/>
</dbReference>
<name>A0ABS4NTK8_9BACL</name>
<comment type="catalytic activity">
    <reaction evidence="1">
        <text>5-amino-6-(5-phospho-D-ribosylamino)uracil + H2O = 5,6-diaminouracil + D-ribose 5-phosphate</text>
        <dbReference type="Rhea" id="RHEA:55020"/>
        <dbReference type="ChEBI" id="CHEBI:15377"/>
        <dbReference type="ChEBI" id="CHEBI:46252"/>
        <dbReference type="ChEBI" id="CHEBI:58453"/>
        <dbReference type="ChEBI" id="CHEBI:78346"/>
    </reaction>
</comment>
<comment type="caution">
    <text evidence="4">The sequence shown here is derived from an EMBL/GenBank/DDBJ whole genome shotgun (WGS) entry which is preliminary data.</text>
</comment>
<dbReference type="Gene3D" id="1.10.357.40">
    <property type="entry name" value="YbiA-like"/>
    <property type="match status" value="1"/>
</dbReference>
<dbReference type="InterPro" id="IPR012816">
    <property type="entry name" value="NADAR"/>
</dbReference>
<protein>
    <submittedName>
        <fullName evidence="4">RibA/ribD-fused uncharacterized protein</fullName>
    </submittedName>
</protein>
<dbReference type="RefSeq" id="WP_209875371.1">
    <property type="nucleotide sequence ID" value="NZ_JAGGLV010000011.1"/>
</dbReference>
<gene>
    <name evidence="4" type="ORF">J2Z70_003541</name>
</gene>
<comment type="catalytic activity">
    <reaction evidence="2">
        <text>2,5-diamino-6-hydroxy-4-(5-phosphoribosylamino)-pyrimidine + H2O = 2,5,6-triamino-4-hydroxypyrimidine + D-ribose 5-phosphate</text>
        <dbReference type="Rhea" id="RHEA:23436"/>
        <dbReference type="ChEBI" id="CHEBI:15377"/>
        <dbReference type="ChEBI" id="CHEBI:58614"/>
        <dbReference type="ChEBI" id="CHEBI:78346"/>
        <dbReference type="ChEBI" id="CHEBI:137796"/>
    </reaction>
</comment>
<organism evidence="4 5">
    <name type="scientific">Paenibacillus silagei</name>
    <dbReference type="NCBI Taxonomy" id="1670801"/>
    <lineage>
        <taxon>Bacteria</taxon>
        <taxon>Bacillati</taxon>
        <taxon>Bacillota</taxon>
        <taxon>Bacilli</taxon>
        <taxon>Bacillales</taxon>
        <taxon>Paenibacillaceae</taxon>
        <taxon>Paenibacillus</taxon>
    </lineage>
</organism>
<evidence type="ECO:0000313" key="4">
    <source>
        <dbReference type="EMBL" id="MBP2113381.1"/>
    </source>
</evidence>
<dbReference type="InterPro" id="IPR037238">
    <property type="entry name" value="YbiA-like_sf"/>
</dbReference>
<dbReference type="NCBIfam" id="TIGR02464">
    <property type="entry name" value="ribofla_fusion"/>
    <property type="match status" value="1"/>
</dbReference>
<dbReference type="CDD" id="cd15457">
    <property type="entry name" value="NADAR"/>
    <property type="match status" value="1"/>
</dbReference>
<evidence type="ECO:0000313" key="5">
    <source>
        <dbReference type="Proteomes" id="UP000773462"/>
    </source>
</evidence>
<evidence type="ECO:0000259" key="3">
    <source>
        <dbReference type="Pfam" id="PF08719"/>
    </source>
</evidence>
<dbReference type="Pfam" id="PF08719">
    <property type="entry name" value="NADAR"/>
    <property type="match status" value="1"/>
</dbReference>
<accession>A0ABS4NTK8</accession>
<evidence type="ECO:0000256" key="2">
    <source>
        <dbReference type="ARBA" id="ARBA00000751"/>
    </source>
</evidence>
<evidence type="ECO:0000256" key="1">
    <source>
        <dbReference type="ARBA" id="ARBA00000022"/>
    </source>
</evidence>
<dbReference type="Proteomes" id="UP000773462">
    <property type="component" value="Unassembled WGS sequence"/>
</dbReference>
<keyword evidence="5" id="KW-1185">Reference proteome</keyword>
<feature type="domain" description="NADAR" evidence="3">
    <location>
        <begin position="30"/>
        <end position="167"/>
    </location>
</feature>
<proteinExistence type="predicted"/>
<dbReference type="SUPFAM" id="SSF143990">
    <property type="entry name" value="YbiA-like"/>
    <property type="match status" value="1"/>
</dbReference>
<sequence length="176" mass="20308">MDTPEHIQKIYDEDRKEWLSRKPEERIIRFYETDKPYGCFSNFAKYPIVLNDKEWATSEHYFQAQKFAGTEHEEEIRLASTPMIAARMGRERNRPLRPDWEECKVQVMREALVAKVEQHPVIKSILLSTGECTLVEHTSNDAYWGDGGDGKGGNMLGKLLMEIRDGLEREAVTGSS</sequence>
<reference evidence="4 5" key="1">
    <citation type="submission" date="2021-03" db="EMBL/GenBank/DDBJ databases">
        <title>Genomic Encyclopedia of Type Strains, Phase IV (KMG-IV): sequencing the most valuable type-strain genomes for metagenomic binning, comparative biology and taxonomic classification.</title>
        <authorList>
            <person name="Goeker M."/>
        </authorList>
    </citation>
    <scope>NUCLEOTIDE SEQUENCE [LARGE SCALE GENOMIC DNA]</scope>
    <source>
        <strain evidence="4 5">DSM 101953</strain>
    </source>
</reference>